<evidence type="ECO:0000256" key="5">
    <source>
        <dbReference type="SAM" id="MobiDB-lite"/>
    </source>
</evidence>
<dbReference type="InterPro" id="IPR025734">
    <property type="entry name" value="EspG"/>
</dbReference>
<feature type="region of interest" description="Disordered" evidence="5">
    <location>
        <begin position="1"/>
        <end position="32"/>
    </location>
</feature>
<comment type="similarity">
    <text evidence="2">Belongs to the EspG family.</text>
</comment>
<proteinExistence type="inferred from homology"/>
<evidence type="ECO:0000313" key="6">
    <source>
        <dbReference type="EMBL" id="MCT2587411.1"/>
    </source>
</evidence>
<dbReference type="EMBL" id="JAFFZE010000025">
    <property type="protein sequence ID" value="MCT2587411.1"/>
    <property type="molecule type" value="Genomic_DNA"/>
</dbReference>
<accession>A0ABT2JI64</accession>
<evidence type="ECO:0000256" key="1">
    <source>
        <dbReference type="ARBA" id="ARBA00004496"/>
    </source>
</evidence>
<evidence type="ECO:0000256" key="4">
    <source>
        <dbReference type="ARBA" id="ARBA00023186"/>
    </source>
</evidence>
<evidence type="ECO:0000313" key="7">
    <source>
        <dbReference type="Proteomes" id="UP001156441"/>
    </source>
</evidence>
<evidence type="ECO:0000256" key="3">
    <source>
        <dbReference type="ARBA" id="ARBA00022490"/>
    </source>
</evidence>
<organism evidence="6 7">
    <name type="scientific">Actinophytocola gossypii</name>
    <dbReference type="NCBI Taxonomy" id="2812003"/>
    <lineage>
        <taxon>Bacteria</taxon>
        <taxon>Bacillati</taxon>
        <taxon>Actinomycetota</taxon>
        <taxon>Actinomycetes</taxon>
        <taxon>Pseudonocardiales</taxon>
        <taxon>Pseudonocardiaceae</taxon>
    </lineage>
</organism>
<sequence>MGAADDLTTLVPRLDAPTTAPSHLPRRALDGEEEVDDRVARRMVSLLGSVLGNGQAGNARRDDSSAQWRRDGDELRWLDTGHGRLRLTADADWVSVNPLPHAALRAELRRLAARSR</sequence>
<dbReference type="Proteomes" id="UP001156441">
    <property type="component" value="Unassembled WGS sequence"/>
</dbReference>
<keyword evidence="3" id="KW-0963">Cytoplasm</keyword>
<dbReference type="RefSeq" id="WP_260195290.1">
    <property type="nucleotide sequence ID" value="NZ_JAFFZE010000025.1"/>
</dbReference>
<reference evidence="6 7" key="1">
    <citation type="submission" date="2021-02" db="EMBL/GenBank/DDBJ databases">
        <title>Actinophytocola xerophila sp. nov., isolated from soil of cotton cropping field.</title>
        <authorList>
            <person name="Huang R."/>
            <person name="Chen X."/>
            <person name="Ge X."/>
            <person name="Liu W."/>
        </authorList>
    </citation>
    <scope>NUCLEOTIDE SEQUENCE [LARGE SCALE GENOMIC DNA]</scope>
    <source>
        <strain evidence="6 7">S1-96</strain>
    </source>
</reference>
<name>A0ABT2JI64_9PSEU</name>
<evidence type="ECO:0000256" key="2">
    <source>
        <dbReference type="ARBA" id="ARBA00006411"/>
    </source>
</evidence>
<keyword evidence="4" id="KW-0143">Chaperone</keyword>
<protein>
    <submittedName>
        <fullName evidence="6">ESX secretion-associated protein EspG</fullName>
    </submittedName>
</protein>
<comment type="subcellular location">
    <subcellularLocation>
        <location evidence="1">Cytoplasm</location>
    </subcellularLocation>
</comment>
<comment type="caution">
    <text evidence="6">The sequence shown here is derived from an EMBL/GenBank/DDBJ whole genome shotgun (WGS) entry which is preliminary data.</text>
</comment>
<dbReference type="Pfam" id="PF14011">
    <property type="entry name" value="ESX-1_EspG"/>
    <property type="match status" value="1"/>
</dbReference>
<keyword evidence="7" id="KW-1185">Reference proteome</keyword>
<gene>
    <name evidence="6" type="ORF">JT362_30235</name>
</gene>